<dbReference type="Proteomes" id="UP000515160">
    <property type="component" value="Chromosome 2L"/>
</dbReference>
<protein>
    <submittedName>
        <fullName evidence="3">Uncharacterized protein LOC127565032</fullName>
    </submittedName>
</protein>
<sequence length="119" mass="13645">MCNWDCFDNLCCSPREKSIFLAAWTLAHAIHLIAGCWPVIDIDDTFYIVCVTFIVVMVLCHVAGTILLFIGIYKERAMILTIGVILSSIYPYCHFFTIYLPVVQILFTIVVLRYCKELD</sequence>
<reference evidence="3" key="1">
    <citation type="submission" date="2025-08" db="UniProtKB">
        <authorList>
            <consortium name="RefSeq"/>
        </authorList>
    </citation>
    <scope>IDENTIFICATION</scope>
    <source>
        <strain evidence="3">15112-1751.03</strain>
        <tissue evidence="3">Whole Adult</tissue>
    </source>
</reference>
<keyword evidence="2" id="KW-1185">Reference proteome</keyword>
<feature type="transmembrane region" description="Helical" evidence="1">
    <location>
        <begin position="98"/>
        <end position="115"/>
    </location>
</feature>
<evidence type="ECO:0000256" key="1">
    <source>
        <dbReference type="SAM" id="Phobius"/>
    </source>
</evidence>
<dbReference type="GeneID" id="127565032"/>
<dbReference type="AlphaFoldDB" id="A0A9C6T133"/>
<accession>A0A9C6T133</accession>
<evidence type="ECO:0000313" key="3">
    <source>
        <dbReference type="RefSeq" id="XP_051857947.1"/>
    </source>
</evidence>
<gene>
    <name evidence="3" type="primary">LOC127565032</name>
</gene>
<keyword evidence="1" id="KW-0472">Membrane</keyword>
<evidence type="ECO:0000313" key="2">
    <source>
        <dbReference type="Proteomes" id="UP000515160"/>
    </source>
</evidence>
<keyword evidence="1" id="KW-0812">Transmembrane</keyword>
<organism evidence="2 3">
    <name type="scientific">Drosophila albomicans</name>
    <name type="common">Fruit fly</name>
    <dbReference type="NCBI Taxonomy" id="7291"/>
    <lineage>
        <taxon>Eukaryota</taxon>
        <taxon>Metazoa</taxon>
        <taxon>Ecdysozoa</taxon>
        <taxon>Arthropoda</taxon>
        <taxon>Hexapoda</taxon>
        <taxon>Insecta</taxon>
        <taxon>Pterygota</taxon>
        <taxon>Neoptera</taxon>
        <taxon>Endopterygota</taxon>
        <taxon>Diptera</taxon>
        <taxon>Brachycera</taxon>
        <taxon>Muscomorpha</taxon>
        <taxon>Ephydroidea</taxon>
        <taxon>Drosophilidae</taxon>
        <taxon>Drosophila</taxon>
    </lineage>
</organism>
<keyword evidence="1" id="KW-1133">Transmembrane helix</keyword>
<dbReference type="OrthoDB" id="7871178at2759"/>
<name>A0A9C6T133_DROAB</name>
<proteinExistence type="predicted"/>
<feature type="transmembrane region" description="Helical" evidence="1">
    <location>
        <begin position="19"/>
        <end position="40"/>
    </location>
</feature>
<dbReference type="RefSeq" id="XP_051857947.1">
    <property type="nucleotide sequence ID" value="XM_052001987.1"/>
</dbReference>
<feature type="transmembrane region" description="Helical" evidence="1">
    <location>
        <begin position="46"/>
        <end position="70"/>
    </location>
</feature>